<dbReference type="Proteomes" id="UP001596410">
    <property type="component" value="Unassembled WGS sequence"/>
</dbReference>
<dbReference type="EMBL" id="JBHSZV010000017">
    <property type="protein sequence ID" value="MFC7061721.1"/>
    <property type="molecule type" value="Genomic_DNA"/>
</dbReference>
<protein>
    <submittedName>
        <fullName evidence="2">Helix-turn-helix domain-containing protein</fullName>
    </submittedName>
</protein>
<name>A0ABW2ELF3_9BACI</name>
<keyword evidence="3" id="KW-1185">Reference proteome</keyword>
<evidence type="ECO:0000313" key="2">
    <source>
        <dbReference type="EMBL" id="MFC7061721.1"/>
    </source>
</evidence>
<sequence length="77" mass="8967">MSDKLYKDLLLAKQGDETAIENVLSRFEPKIKKLSSTLPSSERADLEQELRIQLVRSVDKFNIEKLVSFWSYYENNG</sequence>
<evidence type="ECO:0000313" key="3">
    <source>
        <dbReference type="Proteomes" id="UP001596410"/>
    </source>
</evidence>
<accession>A0ABW2ELF3</accession>
<dbReference type="InterPro" id="IPR013325">
    <property type="entry name" value="RNA_pol_sigma_r2"/>
</dbReference>
<dbReference type="Gene3D" id="1.10.1740.10">
    <property type="match status" value="1"/>
</dbReference>
<gene>
    <name evidence="2" type="ORF">ACFQIC_07605</name>
</gene>
<dbReference type="SUPFAM" id="SSF88946">
    <property type="entry name" value="Sigma2 domain of RNA polymerase sigma factors"/>
    <property type="match status" value="1"/>
</dbReference>
<feature type="domain" description="Helix-turn-helix conjugative transposon-like" evidence="1">
    <location>
        <begin position="10"/>
        <end position="62"/>
    </location>
</feature>
<evidence type="ECO:0000259" key="1">
    <source>
        <dbReference type="Pfam" id="PF12645"/>
    </source>
</evidence>
<comment type="caution">
    <text evidence="2">The sequence shown here is derived from an EMBL/GenBank/DDBJ whole genome shotgun (WGS) entry which is preliminary data.</text>
</comment>
<organism evidence="2 3">
    <name type="scientific">Halobacillus seohaensis</name>
    <dbReference type="NCBI Taxonomy" id="447421"/>
    <lineage>
        <taxon>Bacteria</taxon>
        <taxon>Bacillati</taxon>
        <taxon>Bacillota</taxon>
        <taxon>Bacilli</taxon>
        <taxon>Bacillales</taxon>
        <taxon>Bacillaceae</taxon>
        <taxon>Halobacillus</taxon>
    </lineage>
</organism>
<dbReference type="InterPro" id="IPR024760">
    <property type="entry name" value="HTH_dom_conjug_TS-like"/>
</dbReference>
<dbReference type="Pfam" id="PF12645">
    <property type="entry name" value="HTH_16"/>
    <property type="match status" value="1"/>
</dbReference>
<proteinExistence type="predicted"/>
<dbReference type="RefSeq" id="WP_204710913.1">
    <property type="nucleotide sequence ID" value="NZ_JBHSZV010000017.1"/>
</dbReference>
<reference evidence="3" key="1">
    <citation type="journal article" date="2019" name="Int. J. Syst. Evol. Microbiol.">
        <title>The Global Catalogue of Microorganisms (GCM) 10K type strain sequencing project: providing services to taxonomists for standard genome sequencing and annotation.</title>
        <authorList>
            <consortium name="The Broad Institute Genomics Platform"/>
            <consortium name="The Broad Institute Genome Sequencing Center for Infectious Disease"/>
            <person name="Wu L."/>
            <person name="Ma J."/>
        </authorList>
    </citation>
    <scope>NUCLEOTIDE SEQUENCE [LARGE SCALE GENOMIC DNA]</scope>
    <source>
        <strain evidence="3">CGMCC 4.1621</strain>
    </source>
</reference>